<dbReference type="Pfam" id="PF04768">
    <property type="entry name" value="NAT"/>
    <property type="match status" value="1"/>
</dbReference>
<dbReference type="PIRSF" id="PIRSF007892">
    <property type="entry name" value="NAGS_fungal"/>
    <property type="match status" value="1"/>
</dbReference>
<evidence type="ECO:0000256" key="11">
    <source>
        <dbReference type="ARBA" id="ARBA00023315"/>
    </source>
</evidence>
<comment type="similarity">
    <text evidence="4 15">Belongs to the acetyltransferase family.</text>
</comment>
<dbReference type="InterPro" id="IPR006855">
    <property type="entry name" value="Vertebrate-like_GNAT_dom"/>
</dbReference>
<evidence type="ECO:0000313" key="17">
    <source>
        <dbReference type="Proteomes" id="UP000294847"/>
    </source>
</evidence>
<dbReference type="PANTHER" id="PTHR23342">
    <property type="entry name" value="N-ACETYLGLUTAMATE SYNTHASE"/>
    <property type="match status" value="1"/>
</dbReference>
<evidence type="ECO:0000256" key="13">
    <source>
        <dbReference type="ARBA" id="ARBA00033251"/>
    </source>
</evidence>
<gene>
    <name evidence="16" type="ORF">PoMZ_01227</name>
</gene>
<dbReference type="UniPathway" id="UPA00068">
    <property type="reaction ID" value="UER00106"/>
</dbReference>
<dbReference type="Gene3D" id="3.40.630.30">
    <property type="match status" value="1"/>
</dbReference>
<accession>A0A4P7N5D0</accession>
<dbReference type="GO" id="GO:0006526">
    <property type="term" value="P:L-arginine biosynthetic process"/>
    <property type="evidence" value="ECO:0007669"/>
    <property type="project" value="UniProtKB-UniPathway"/>
</dbReference>
<keyword evidence="11 15" id="KW-0012">Acyltransferase</keyword>
<evidence type="ECO:0000256" key="1">
    <source>
        <dbReference type="ARBA" id="ARBA00002294"/>
    </source>
</evidence>
<comment type="function">
    <text evidence="1 15">N-acetylglutamate synthase involved in arginine biosynthesis.</text>
</comment>
<evidence type="ECO:0000256" key="15">
    <source>
        <dbReference type="PIRNR" id="PIRNR007892"/>
    </source>
</evidence>
<evidence type="ECO:0000256" key="2">
    <source>
        <dbReference type="ARBA" id="ARBA00004173"/>
    </source>
</evidence>
<dbReference type="FunFam" id="3.40.630.30:FF:000049">
    <property type="entry name" value="Amino-acid acetyltransferase, mitochondrial"/>
    <property type="match status" value="1"/>
</dbReference>
<reference evidence="16 17" key="1">
    <citation type="journal article" date="2019" name="Mol. Biol. Evol.">
        <title>Blast fungal genomes show frequent chromosomal changes, gene gains and losses, and effector gene turnover.</title>
        <authorList>
            <person name="Gomez Luciano L.B."/>
            <person name="Jason Tsai I."/>
            <person name="Chuma I."/>
            <person name="Tosa Y."/>
            <person name="Chen Y.H."/>
            <person name="Li J.Y."/>
            <person name="Li M.Y."/>
            <person name="Jade Lu M.Y."/>
            <person name="Nakayashiki H."/>
            <person name="Li W.H."/>
        </authorList>
    </citation>
    <scope>NUCLEOTIDE SEQUENCE [LARGE SCALE GENOMIC DNA]</scope>
    <source>
        <strain evidence="16">MZ5-1-6</strain>
    </source>
</reference>
<evidence type="ECO:0000256" key="14">
    <source>
        <dbReference type="ARBA" id="ARBA00048372"/>
    </source>
</evidence>
<dbReference type="PROSITE" id="PS51731">
    <property type="entry name" value="GNAT_NAGS"/>
    <property type="match status" value="1"/>
</dbReference>
<evidence type="ECO:0000256" key="12">
    <source>
        <dbReference type="ARBA" id="ARBA00030346"/>
    </source>
</evidence>
<evidence type="ECO:0000256" key="8">
    <source>
        <dbReference type="ARBA" id="ARBA00022679"/>
    </source>
</evidence>
<protein>
    <recommendedName>
        <fullName evidence="6 15">Amino-acid acetyltransferase, mitochondrial</fullName>
        <ecNumber evidence="5 15">2.3.1.1</ecNumber>
    </recommendedName>
    <alternativeName>
        <fullName evidence="12 15">Glutamate N-acetyltransferase</fullName>
    </alternativeName>
    <alternativeName>
        <fullName evidence="13 15">N-acetylglutamate synthase</fullName>
    </alternativeName>
</protein>
<evidence type="ECO:0000256" key="5">
    <source>
        <dbReference type="ARBA" id="ARBA00012697"/>
    </source>
</evidence>
<dbReference type="AlphaFoldDB" id="A0A4P7N5D0"/>
<sequence>MTLRGSAAWKQVGSIAQLPLGKSTNQHKNNHAVRSLSQQPCSSDRLKSPWLLSVRGVSAEAEGMRSLYETIMSERDKKMAENKELLLSVMETSPTRRGAKKWLKDFAPALGRKWQPRGISTAGPLPQADTRALEDNLPQVAIVKLREPQSIDETTLKGVGRTLCQLQMLGLLSIVVVDCDQDLVKGDALWPVIMKQTERALAGATIAPLARPRVMDYVMGIRPGSEGDQASSLAAGGVFVSREEPLIRALKDDAIVVVPTYAVSTDTCAARTVQADEVVVALTRYYSGLQFPNKSSGGPADTCQQPTAKPKADIRKVMIIDPLGGPPANNRPEGAHVFLNMIQEYDTAMKYIKEADYPELKIARSAIGSTSDTSAHIRKKHADNLELTKRIVTLLPSSASVVITTPEEAANLRGEKGEESHNFGFLAQTRTRKPKNALIHNLITDRPAFSSSLPTTRFAASKPQAVKTGTMGNMDWTSKPIVTQSRTTLAKRGMPLTILPDPFTSPWTPTAPGQPRLRLTDICVDLPRLVHLIDDSFDRKLDVQDYLNRVEDSLAGIIIVGEYEGGAILTWEAPNPHNIPAAEAYAEAYRQGRLVPYLDKFAVLKRAQGEGGIADIVFNAMIRTCFPKGVCWRSRKDNPVNKWYAERSRGFRKLDDSNWSMFWTTEWDDHSNADYEDVCRKIQPSWADNKQIVD</sequence>
<evidence type="ECO:0000256" key="3">
    <source>
        <dbReference type="ARBA" id="ARBA00004925"/>
    </source>
</evidence>
<evidence type="ECO:0000256" key="4">
    <source>
        <dbReference type="ARBA" id="ARBA00008694"/>
    </source>
</evidence>
<dbReference type="GO" id="GO:0004042">
    <property type="term" value="F:L-glutamate N-acetyltransferase activity"/>
    <property type="evidence" value="ECO:0007669"/>
    <property type="project" value="InterPro"/>
</dbReference>
<dbReference type="GO" id="GO:0006592">
    <property type="term" value="P:ornithine biosynthetic process"/>
    <property type="evidence" value="ECO:0007669"/>
    <property type="project" value="TreeGrafter"/>
</dbReference>
<organism evidence="16 17">
    <name type="scientific">Pyricularia oryzae</name>
    <name type="common">Rice blast fungus</name>
    <name type="synonym">Magnaporthe oryzae</name>
    <dbReference type="NCBI Taxonomy" id="318829"/>
    <lineage>
        <taxon>Eukaryota</taxon>
        <taxon>Fungi</taxon>
        <taxon>Dikarya</taxon>
        <taxon>Ascomycota</taxon>
        <taxon>Pezizomycotina</taxon>
        <taxon>Sordariomycetes</taxon>
        <taxon>Sordariomycetidae</taxon>
        <taxon>Magnaporthales</taxon>
        <taxon>Pyriculariaceae</taxon>
        <taxon>Pyricularia</taxon>
    </lineage>
</organism>
<dbReference type="EMBL" id="CP034205">
    <property type="protein sequence ID" value="QBZ56321.1"/>
    <property type="molecule type" value="Genomic_DNA"/>
</dbReference>
<keyword evidence="7 15" id="KW-0028">Amino-acid biosynthesis</keyword>
<comment type="subcellular location">
    <subcellularLocation>
        <location evidence="2 15">Mitochondrion</location>
    </subcellularLocation>
</comment>
<comment type="catalytic activity">
    <reaction evidence="14 15">
        <text>L-glutamate + acetyl-CoA = N-acetyl-L-glutamate + CoA + H(+)</text>
        <dbReference type="Rhea" id="RHEA:24292"/>
        <dbReference type="ChEBI" id="CHEBI:15378"/>
        <dbReference type="ChEBI" id="CHEBI:29985"/>
        <dbReference type="ChEBI" id="CHEBI:44337"/>
        <dbReference type="ChEBI" id="CHEBI:57287"/>
        <dbReference type="ChEBI" id="CHEBI:57288"/>
        <dbReference type="EC" id="2.3.1.1"/>
    </reaction>
</comment>
<comment type="pathway">
    <text evidence="3 15">Amino-acid biosynthesis; L-arginine biosynthesis; N(2)-acetyl-L-ornithine from L-glutamate: step 1/4.</text>
</comment>
<evidence type="ECO:0000256" key="7">
    <source>
        <dbReference type="ARBA" id="ARBA00022605"/>
    </source>
</evidence>
<evidence type="ECO:0000256" key="10">
    <source>
        <dbReference type="ARBA" id="ARBA00023128"/>
    </source>
</evidence>
<dbReference type="PANTHER" id="PTHR23342:SF4">
    <property type="entry name" value="AMINO-ACID ACETYLTRANSFERASE, MITOCHONDRIAL"/>
    <property type="match status" value="1"/>
</dbReference>
<dbReference type="GO" id="GO:0005759">
    <property type="term" value="C:mitochondrial matrix"/>
    <property type="evidence" value="ECO:0007669"/>
    <property type="project" value="TreeGrafter"/>
</dbReference>
<keyword evidence="10 15" id="KW-0496">Mitochondrion</keyword>
<proteinExistence type="inferred from homology"/>
<evidence type="ECO:0000313" key="16">
    <source>
        <dbReference type="EMBL" id="QBZ56321.1"/>
    </source>
</evidence>
<evidence type="ECO:0000256" key="6">
    <source>
        <dbReference type="ARBA" id="ARBA00018802"/>
    </source>
</evidence>
<keyword evidence="8 15" id="KW-0808">Transferase</keyword>
<name>A0A4P7N5D0_PYROR</name>
<dbReference type="Proteomes" id="UP000294847">
    <property type="component" value="Chromosome 2"/>
</dbReference>
<keyword evidence="9" id="KW-0809">Transit peptide</keyword>
<evidence type="ECO:0000256" key="9">
    <source>
        <dbReference type="ARBA" id="ARBA00022946"/>
    </source>
</evidence>
<dbReference type="EC" id="2.3.1.1" evidence="5 15"/>
<dbReference type="InterPro" id="IPR011190">
    <property type="entry name" value="GlcNAc_Synth_fun"/>
</dbReference>